<dbReference type="GeneID" id="59334453"/>
<evidence type="ECO:0000313" key="3">
    <source>
        <dbReference type="Proteomes" id="UP000593566"/>
    </source>
</evidence>
<proteinExistence type="predicted"/>
<organism evidence="2 3">
    <name type="scientific">Letharia lupina</name>
    <dbReference type="NCBI Taxonomy" id="560253"/>
    <lineage>
        <taxon>Eukaryota</taxon>
        <taxon>Fungi</taxon>
        <taxon>Dikarya</taxon>
        <taxon>Ascomycota</taxon>
        <taxon>Pezizomycotina</taxon>
        <taxon>Lecanoromycetes</taxon>
        <taxon>OSLEUM clade</taxon>
        <taxon>Lecanoromycetidae</taxon>
        <taxon>Lecanorales</taxon>
        <taxon>Lecanorineae</taxon>
        <taxon>Parmeliaceae</taxon>
        <taxon>Letharia</taxon>
    </lineage>
</organism>
<evidence type="ECO:0000313" key="2">
    <source>
        <dbReference type="EMBL" id="KAF6218697.1"/>
    </source>
</evidence>
<dbReference type="EMBL" id="JACCJB010000022">
    <property type="protein sequence ID" value="KAF6218697.1"/>
    <property type="molecule type" value="Genomic_DNA"/>
</dbReference>
<gene>
    <name evidence="2" type="ORF">HO133_006048</name>
</gene>
<reference evidence="2 3" key="1">
    <citation type="journal article" date="2020" name="Genomics">
        <title>Complete, high-quality genomes from long-read metagenomic sequencing of two wolf lichen thalli reveals enigmatic genome architecture.</title>
        <authorList>
            <person name="McKenzie S.K."/>
            <person name="Walston R.F."/>
            <person name="Allen J.L."/>
        </authorList>
    </citation>
    <scope>NUCLEOTIDE SEQUENCE [LARGE SCALE GENOMIC DNA]</scope>
    <source>
        <strain evidence="2">WasteWater1</strain>
    </source>
</reference>
<dbReference type="AlphaFoldDB" id="A0A8H6C876"/>
<feature type="region of interest" description="Disordered" evidence="1">
    <location>
        <begin position="122"/>
        <end position="144"/>
    </location>
</feature>
<keyword evidence="3" id="KW-1185">Reference proteome</keyword>
<protein>
    <submittedName>
        <fullName evidence="2">Uncharacterized protein</fullName>
    </submittedName>
</protein>
<evidence type="ECO:0000256" key="1">
    <source>
        <dbReference type="SAM" id="MobiDB-lite"/>
    </source>
</evidence>
<dbReference type="RefSeq" id="XP_037148132.1">
    <property type="nucleotide sequence ID" value="XM_037296951.1"/>
</dbReference>
<name>A0A8H6C876_9LECA</name>
<sequence>MNIKLVAMRCSLVDLSDELHLNIIQELLKHDDFLHEESLKPDPKRYNQEWDDDFQYHRDLMSWSSTSLYFRNLLAPYIFKSIKLRNDVKSGASVDAVLKSPHGALVKGIYFLGTIPPDIDDLDDDEDDDPLAEGSYKESDDAEGEERPIIITFPPVVNDLLSDLHQFPNLESLSIGFTYPYDDPFDEYYETEGIMVNENPTAARARKALMTTTYETLLRSKPPQLRAVEIRKFVWTFTEPYESQGFQKFLSHVEHFRLSVRGGNNGACWCVNTCDGYLESVARFDELFFDHLASATSLTLRATDEGPIGLEGMRHARLALTKEQMPLLQSLHLEHIFICQELVDFVLGHTDTLERLTLHDCHSSVNGLQDNDGFYWAHFFETLHGADLKKLSHLEICPDDAPLTFEPDSLQKEPVCPGDVRQIRRVPSDVAKRRVFGYAMLDDKYGECNDDYEENRAAFERGEDQAAFDRLMSNVNANAANRGGKITDWQVAT</sequence>
<feature type="compositionally biased region" description="Acidic residues" evidence="1">
    <location>
        <begin position="122"/>
        <end position="131"/>
    </location>
</feature>
<comment type="caution">
    <text evidence="2">The sequence shown here is derived from an EMBL/GenBank/DDBJ whole genome shotgun (WGS) entry which is preliminary data.</text>
</comment>
<dbReference type="Proteomes" id="UP000593566">
    <property type="component" value="Unassembled WGS sequence"/>
</dbReference>
<accession>A0A8H6C876</accession>